<reference evidence="3 4" key="1">
    <citation type="submission" date="2023-02" db="EMBL/GenBank/DDBJ databases">
        <title>Complete genome sequence of a novel bacterium Oceanimonas sp. NTOU-MSR1 isolated from marine coast sediment.</title>
        <authorList>
            <person name="Yang H.-T."/>
            <person name="Chen Y.-L."/>
            <person name="Ho Y.-N."/>
        </authorList>
    </citation>
    <scope>NUCLEOTIDE SEQUENCE [LARGE SCALE GENOMIC DNA]</scope>
    <source>
        <strain evidence="3 4">NTOU-MSR1</strain>
    </source>
</reference>
<evidence type="ECO:0000259" key="2">
    <source>
        <dbReference type="PROSITE" id="PS51186"/>
    </source>
</evidence>
<dbReference type="EMBL" id="CP118224">
    <property type="protein sequence ID" value="WMC12067.1"/>
    <property type="molecule type" value="Genomic_DNA"/>
</dbReference>
<dbReference type="InterPro" id="IPR016181">
    <property type="entry name" value="Acyl_CoA_acyltransferase"/>
</dbReference>
<accession>A0AA50QD95</accession>
<dbReference type="PROSITE" id="PS51186">
    <property type="entry name" value="GNAT"/>
    <property type="match status" value="1"/>
</dbReference>
<dbReference type="InterPro" id="IPR050769">
    <property type="entry name" value="NAT_camello-type"/>
</dbReference>
<dbReference type="RefSeq" id="WP_306763304.1">
    <property type="nucleotide sequence ID" value="NZ_CP118224.1"/>
</dbReference>
<sequence>MTTHTPALTITPITPRDDAAICRIIRNVGAEFGAVGEGFGPGDDEVRCMSRHYRPEANSRYFVARLNGEVVGGAGLAPLRGSRSICELKKLFLLPAARGYGLGRRLAEACLAFAVKQGFSACYLDTLSSMTDAIALYEKLGFCRLDAPLMASAHGGCDVWMLKEWPAPAQTDMDLI</sequence>
<dbReference type="AlphaFoldDB" id="A0AA50QD95"/>
<proteinExistence type="predicted"/>
<dbReference type="GO" id="GO:0008080">
    <property type="term" value="F:N-acetyltransferase activity"/>
    <property type="evidence" value="ECO:0007669"/>
    <property type="project" value="InterPro"/>
</dbReference>
<keyword evidence="4" id="KW-1185">Reference proteome</keyword>
<feature type="domain" description="N-acetyltransferase" evidence="2">
    <location>
        <begin position="8"/>
        <end position="166"/>
    </location>
</feature>
<dbReference type="Proteomes" id="UP001223802">
    <property type="component" value="Chromosome"/>
</dbReference>
<evidence type="ECO:0000313" key="3">
    <source>
        <dbReference type="EMBL" id="WMC12067.1"/>
    </source>
</evidence>
<name>A0AA50QD95_9GAMM</name>
<dbReference type="CDD" id="cd04301">
    <property type="entry name" value="NAT_SF"/>
    <property type="match status" value="1"/>
</dbReference>
<dbReference type="PANTHER" id="PTHR13947:SF37">
    <property type="entry name" value="LD18367P"/>
    <property type="match status" value="1"/>
</dbReference>
<dbReference type="InterPro" id="IPR000182">
    <property type="entry name" value="GNAT_dom"/>
</dbReference>
<dbReference type="Pfam" id="PF00583">
    <property type="entry name" value="Acetyltransf_1"/>
    <property type="match status" value="1"/>
</dbReference>
<protein>
    <submittedName>
        <fullName evidence="3">GNAT family N-acetyltransferase</fullName>
    </submittedName>
</protein>
<dbReference type="SUPFAM" id="SSF55729">
    <property type="entry name" value="Acyl-CoA N-acyltransferases (Nat)"/>
    <property type="match status" value="1"/>
</dbReference>
<dbReference type="PANTHER" id="PTHR13947">
    <property type="entry name" value="GNAT FAMILY N-ACETYLTRANSFERASE"/>
    <property type="match status" value="1"/>
</dbReference>
<dbReference type="KEGG" id="ope:PU634_06810"/>
<evidence type="ECO:0000256" key="1">
    <source>
        <dbReference type="ARBA" id="ARBA00022679"/>
    </source>
</evidence>
<dbReference type="Gene3D" id="3.40.630.30">
    <property type="match status" value="1"/>
</dbReference>
<evidence type="ECO:0000313" key="4">
    <source>
        <dbReference type="Proteomes" id="UP001223802"/>
    </source>
</evidence>
<gene>
    <name evidence="3" type="ORF">PU634_06810</name>
</gene>
<organism evidence="3 4">
    <name type="scientific">Oceanimonas pelagia</name>
    <dbReference type="NCBI Taxonomy" id="3028314"/>
    <lineage>
        <taxon>Bacteria</taxon>
        <taxon>Pseudomonadati</taxon>
        <taxon>Pseudomonadota</taxon>
        <taxon>Gammaproteobacteria</taxon>
        <taxon>Aeromonadales</taxon>
        <taxon>Aeromonadaceae</taxon>
        <taxon>Oceanimonas</taxon>
    </lineage>
</organism>
<keyword evidence="1" id="KW-0808">Transferase</keyword>